<evidence type="ECO:0000313" key="2">
    <source>
        <dbReference type="EMBL" id="SDQ21164.1"/>
    </source>
</evidence>
<feature type="transmembrane region" description="Helical" evidence="1">
    <location>
        <begin position="342"/>
        <end position="367"/>
    </location>
</feature>
<feature type="transmembrane region" description="Helical" evidence="1">
    <location>
        <begin position="379"/>
        <end position="402"/>
    </location>
</feature>
<feature type="transmembrane region" description="Helical" evidence="1">
    <location>
        <begin position="286"/>
        <end position="305"/>
    </location>
</feature>
<feature type="transmembrane region" description="Helical" evidence="1">
    <location>
        <begin position="23"/>
        <end position="40"/>
    </location>
</feature>
<feature type="transmembrane region" description="Helical" evidence="1">
    <location>
        <begin position="261"/>
        <end position="280"/>
    </location>
</feature>
<protein>
    <submittedName>
        <fullName evidence="2">Predicted membrane protein</fullName>
    </submittedName>
</protein>
<name>A0A1H0Z1B3_9ACTN</name>
<dbReference type="PANTHER" id="PTHR38434">
    <property type="entry name" value="BLL2549 PROTEIN"/>
    <property type="match status" value="1"/>
</dbReference>
<sequence length="497" mass="50300">MTLLGVVFLLVLAVQRGWLGPTTRVLGGAGLGTALLAAAFRARGGPAGLGGSYALAATGLAALYLDTIAATTLYDYLPVAGGLAAGFAIAGGGLLLADRWNAQPLAVGVVLGCAVCAPLITGEPNTPLVGFLMLLHLAATPVQLWHGWRQLARAAALPVVLAALGADTWAMLTADEHLAVVLTVSAAALLGVAIATLTATLRPADHTATATLVAAPLPALLATPLVQRPSAALLAAGVAALLALLWSARFVPGPRARLPEAFTTAAGGLAAVAALQSTLIRLDASAWATALLCEALLLTLGALWLRSPGVLLGALCYTGLGTVLALHHDIPPWHLVLTTHSAGLAGALVGALTALAAVAVPLVAVRLDALARPPAAKVWWILAGILVLYGTASTTMALVALFQPDRSGFLTGHVLITLSWVIVAIALLLRGITLAALRVAGMVLLPVALAKLFLFDLATLDGFARVVAFLCTGLVLLAAGVRYARLVSAETTAGAEP</sequence>
<feature type="transmembrane region" description="Helical" evidence="1">
    <location>
        <begin position="52"/>
        <end position="70"/>
    </location>
</feature>
<gene>
    <name evidence="2" type="ORF">SAMN04489718_0784</name>
</gene>
<accession>A0A1H0Z1B3</accession>
<dbReference type="InterPro" id="IPR019286">
    <property type="entry name" value="DUF2339_TM"/>
</dbReference>
<dbReference type="EMBL" id="FNKO01000001">
    <property type="protein sequence ID" value="SDQ21164.1"/>
    <property type="molecule type" value="Genomic_DNA"/>
</dbReference>
<feature type="transmembrane region" description="Helical" evidence="1">
    <location>
        <begin position="104"/>
        <end position="122"/>
    </location>
</feature>
<feature type="transmembrane region" description="Helical" evidence="1">
    <location>
        <begin position="178"/>
        <end position="201"/>
    </location>
</feature>
<evidence type="ECO:0000313" key="3">
    <source>
        <dbReference type="Proteomes" id="UP000199301"/>
    </source>
</evidence>
<organism evidence="2 3">
    <name type="scientific">Actinopolyspora saharensis</name>
    <dbReference type="NCBI Taxonomy" id="995062"/>
    <lineage>
        <taxon>Bacteria</taxon>
        <taxon>Bacillati</taxon>
        <taxon>Actinomycetota</taxon>
        <taxon>Actinomycetes</taxon>
        <taxon>Actinopolysporales</taxon>
        <taxon>Actinopolysporaceae</taxon>
        <taxon>Actinopolyspora</taxon>
    </lineage>
</organism>
<dbReference type="STRING" id="995062.SAMN04489718_0784"/>
<keyword evidence="1" id="KW-0812">Transmembrane</keyword>
<keyword evidence="1" id="KW-0472">Membrane</keyword>
<dbReference type="Pfam" id="PF10101">
    <property type="entry name" value="DUF2339"/>
    <property type="match status" value="1"/>
</dbReference>
<evidence type="ECO:0000256" key="1">
    <source>
        <dbReference type="SAM" id="Phobius"/>
    </source>
</evidence>
<feature type="transmembrane region" description="Helical" evidence="1">
    <location>
        <begin position="310"/>
        <end position="330"/>
    </location>
</feature>
<dbReference type="PANTHER" id="PTHR38434:SF1">
    <property type="entry name" value="BLL2549 PROTEIN"/>
    <property type="match status" value="1"/>
</dbReference>
<keyword evidence="1" id="KW-1133">Transmembrane helix</keyword>
<keyword evidence="3" id="KW-1185">Reference proteome</keyword>
<feature type="transmembrane region" description="Helical" evidence="1">
    <location>
        <begin position="76"/>
        <end position="97"/>
    </location>
</feature>
<reference evidence="3" key="1">
    <citation type="submission" date="2016-10" db="EMBL/GenBank/DDBJ databases">
        <authorList>
            <person name="Varghese N."/>
            <person name="Submissions S."/>
        </authorList>
    </citation>
    <scope>NUCLEOTIDE SEQUENCE [LARGE SCALE GENOMIC DNA]</scope>
    <source>
        <strain evidence="3">DSM 45459</strain>
    </source>
</reference>
<proteinExistence type="predicted"/>
<dbReference type="Proteomes" id="UP000199301">
    <property type="component" value="Unassembled WGS sequence"/>
</dbReference>
<feature type="transmembrane region" description="Helical" evidence="1">
    <location>
        <begin position="128"/>
        <end position="148"/>
    </location>
</feature>
<dbReference type="AlphaFoldDB" id="A0A1H0Z1B3"/>
<feature type="transmembrane region" description="Helical" evidence="1">
    <location>
        <begin position="232"/>
        <end position="249"/>
    </location>
</feature>
<feature type="transmembrane region" description="Helical" evidence="1">
    <location>
        <begin position="436"/>
        <end position="454"/>
    </location>
</feature>
<feature type="transmembrane region" description="Helical" evidence="1">
    <location>
        <begin position="466"/>
        <end position="484"/>
    </location>
</feature>
<feature type="transmembrane region" description="Helical" evidence="1">
    <location>
        <begin position="408"/>
        <end position="429"/>
    </location>
</feature>
<dbReference type="RefSeq" id="WP_245695590.1">
    <property type="nucleotide sequence ID" value="NZ_FNKO01000001.1"/>
</dbReference>